<keyword evidence="7" id="KW-1185">Reference proteome</keyword>
<evidence type="ECO:0000259" key="5">
    <source>
        <dbReference type="SMART" id="SM00062"/>
    </source>
</evidence>
<evidence type="ECO:0000313" key="6">
    <source>
        <dbReference type="EMBL" id="GAA5200271.1"/>
    </source>
</evidence>
<dbReference type="PANTHER" id="PTHR35936:SF34">
    <property type="entry name" value="ABC TRANSPORTER EXTRACELLULAR-BINDING PROTEIN YCKB-RELATED"/>
    <property type="match status" value="1"/>
</dbReference>
<comment type="similarity">
    <text evidence="2 4">Belongs to the bacterial solute-binding protein 3 family.</text>
</comment>
<evidence type="ECO:0000256" key="1">
    <source>
        <dbReference type="ARBA" id="ARBA00004196"/>
    </source>
</evidence>
<protein>
    <submittedName>
        <fullName evidence="6">Cystine ABC transporter substrate-binding lipoprotein TcyA</fullName>
    </submittedName>
</protein>
<dbReference type="EMBL" id="BAABKK010000032">
    <property type="protein sequence ID" value="GAA5200271.1"/>
    <property type="molecule type" value="Genomic_DNA"/>
</dbReference>
<dbReference type="InterPro" id="IPR001638">
    <property type="entry name" value="Solute-binding_3/MltF_N"/>
</dbReference>
<dbReference type="CDD" id="cd13711">
    <property type="entry name" value="PBP2_Ngo0372_TcyA"/>
    <property type="match status" value="1"/>
</dbReference>
<evidence type="ECO:0000313" key="7">
    <source>
        <dbReference type="Proteomes" id="UP001500200"/>
    </source>
</evidence>
<comment type="caution">
    <text evidence="6">The sequence shown here is derived from an EMBL/GenBank/DDBJ whole genome shotgun (WGS) entry which is preliminary data.</text>
</comment>
<dbReference type="PANTHER" id="PTHR35936">
    <property type="entry name" value="MEMBRANE-BOUND LYTIC MUREIN TRANSGLYCOSYLASE F"/>
    <property type="match status" value="1"/>
</dbReference>
<name>A0ABP9STA3_9MICC</name>
<dbReference type="Gene3D" id="3.40.190.10">
    <property type="entry name" value="Periplasmic binding protein-like II"/>
    <property type="match status" value="2"/>
</dbReference>
<dbReference type="InterPro" id="IPR018313">
    <property type="entry name" value="SBP_3_CS"/>
</dbReference>
<comment type="subcellular location">
    <subcellularLocation>
        <location evidence="1">Cell envelope</location>
    </subcellularLocation>
</comment>
<organism evidence="6 7">
    <name type="scientific">Arthrobacter gyeryongensis</name>
    <dbReference type="NCBI Taxonomy" id="1650592"/>
    <lineage>
        <taxon>Bacteria</taxon>
        <taxon>Bacillati</taxon>
        <taxon>Actinomycetota</taxon>
        <taxon>Actinomycetes</taxon>
        <taxon>Micrococcales</taxon>
        <taxon>Micrococcaceae</taxon>
        <taxon>Arthrobacter</taxon>
    </lineage>
</organism>
<feature type="domain" description="Solute-binding protein family 3/N-terminal" evidence="5">
    <location>
        <begin position="69"/>
        <end position="289"/>
    </location>
</feature>
<gene>
    <name evidence="6" type="primary">tcyA</name>
    <name evidence="6" type="ORF">GCM10023346_41930</name>
</gene>
<dbReference type="PROSITE" id="PS01039">
    <property type="entry name" value="SBP_BACTERIAL_3"/>
    <property type="match status" value="1"/>
</dbReference>
<evidence type="ECO:0000256" key="3">
    <source>
        <dbReference type="ARBA" id="ARBA00022729"/>
    </source>
</evidence>
<dbReference type="SMART" id="SM00062">
    <property type="entry name" value="PBPb"/>
    <property type="match status" value="1"/>
</dbReference>
<dbReference type="Proteomes" id="UP001500200">
    <property type="component" value="Unassembled WGS sequence"/>
</dbReference>
<dbReference type="Pfam" id="PF00497">
    <property type="entry name" value="SBP_bac_3"/>
    <property type="match status" value="1"/>
</dbReference>
<dbReference type="SUPFAM" id="SSF53850">
    <property type="entry name" value="Periplasmic binding protein-like II"/>
    <property type="match status" value="1"/>
</dbReference>
<evidence type="ECO:0000256" key="2">
    <source>
        <dbReference type="ARBA" id="ARBA00010333"/>
    </source>
</evidence>
<keyword evidence="3" id="KW-0732">Signal</keyword>
<evidence type="ECO:0000256" key="4">
    <source>
        <dbReference type="RuleBase" id="RU003744"/>
    </source>
</evidence>
<accession>A0ABP9STA3</accession>
<reference evidence="7" key="1">
    <citation type="journal article" date="2019" name="Int. J. Syst. Evol. Microbiol.">
        <title>The Global Catalogue of Microorganisms (GCM) 10K type strain sequencing project: providing services to taxonomists for standard genome sequencing and annotation.</title>
        <authorList>
            <consortium name="The Broad Institute Genomics Platform"/>
            <consortium name="The Broad Institute Genome Sequencing Center for Infectious Disease"/>
            <person name="Wu L."/>
            <person name="Ma J."/>
        </authorList>
    </citation>
    <scope>NUCLEOTIDE SEQUENCE [LARGE SCALE GENOMIC DNA]</scope>
    <source>
        <strain evidence="7">JCM 18514</strain>
    </source>
</reference>
<proteinExistence type="inferred from homology"/>
<keyword evidence="6" id="KW-0449">Lipoprotein</keyword>
<sequence length="292" mass="30712">MYAATPPEATQYGPVTKMAFMKSLLTRRTALSATLAAVALALTACGGGSSPSSTSGGDTSLSAIKSKGEIIIATEGTYRPFSFHENGAGPLTGFDVEIAQAVAAKLGVKATFQETQFDGIFAGLDSKRFDTIANQISINPERTAKYDFSAPYTISNGVVVTKSDNNSINSFADLKGKTTAQSLTSNFYKMAVDAGANVQSVEGWAQAATLVRQGRVDATVNDKLTYLDYAKSTPDSGLKIAAETTDKTQSAMVFRKGSTELKAAVDKALTDLRADGTLAKISQKYFGADVTK</sequence>